<dbReference type="GO" id="GO:0006351">
    <property type="term" value="P:DNA-templated transcription"/>
    <property type="evidence" value="ECO:0007669"/>
    <property type="project" value="TreeGrafter"/>
</dbReference>
<keyword evidence="2" id="KW-0805">Transcription regulation</keyword>
<dbReference type="NCBIfam" id="NF008352">
    <property type="entry name" value="PRK11139.1"/>
    <property type="match status" value="1"/>
</dbReference>
<evidence type="ECO:0000313" key="7">
    <source>
        <dbReference type="Proteomes" id="UP000319555"/>
    </source>
</evidence>
<dbReference type="InterPro" id="IPR058163">
    <property type="entry name" value="LysR-type_TF_proteobact-type"/>
</dbReference>
<dbReference type="InterPro" id="IPR000847">
    <property type="entry name" value="LysR_HTH_N"/>
</dbReference>
<protein>
    <submittedName>
        <fullName evidence="6">Transcriptional regulator, LysR family</fullName>
    </submittedName>
</protein>
<keyword evidence="7" id="KW-1185">Reference proteome</keyword>
<reference evidence="6 7" key="1">
    <citation type="submission" date="2017-05" db="EMBL/GenBank/DDBJ databases">
        <authorList>
            <person name="Varghese N."/>
            <person name="Submissions S."/>
        </authorList>
    </citation>
    <scope>NUCLEOTIDE SEQUENCE [LARGE SCALE GENOMIC DNA]</scope>
    <source>
        <strain evidence="6 7">DSM 28009</strain>
    </source>
</reference>
<keyword evidence="3" id="KW-0238">DNA-binding</keyword>
<feature type="domain" description="HTH lysR-type" evidence="5">
    <location>
        <begin position="7"/>
        <end position="64"/>
    </location>
</feature>
<evidence type="ECO:0000256" key="1">
    <source>
        <dbReference type="ARBA" id="ARBA00009437"/>
    </source>
</evidence>
<dbReference type="CDD" id="cd08432">
    <property type="entry name" value="PBP2_GcdR_TrpI_HvrB_AmpR_like"/>
    <property type="match status" value="1"/>
</dbReference>
<proteinExistence type="inferred from homology"/>
<dbReference type="GO" id="GO:0043565">
    <property type="term" value="F:sequence-specific DNA binding"/>
    <property type="evidence" value="ECO:0007669"/>
    <property type="project" value="TreeGrafter"/>
</dbReference>
<dbReference type="SUPFAM" id="SSF53850">
    <property type="entry name" value="Periplasmic binding protein-like II"/>
    <property type="match status" value="1"/>
</dbReference>
<evidence type="ECO:0000313" key="6">
    <source>
        <dbReference type="EMBL" id="SMO84102.1"/>
    </source>
</evidence>
<dbReference type="PANTHER" id="PTHR30537:SF74">
    <property type="entry name" value="HTH-TYPE TRANSCRIPTIONAL REGULATOR TRPI"/>
    <property type="match status" value="1"/>
</dbReference>
<dbReference type="OrthoDB" id="9813056at2"/>
<dbReference type="AlphaFoldDB" id="A0A521EJP8"/>
<accession>A0A521EJP8</accession>
<dbReference type="GO" id="GO:0003700">
    <property type="term" value="F:DNA-binding transcription factor activity"/>
    <property type="evidence" value="ECO:0007669"/>
    <property type="project" value="InterPro"/>
</dbReference>
<dbReference type="InterPro" id="IPR036388">
    <property type="entry name" value="WH-like_DNA-bd_sf"/>
</dbReference>
<dbReference type="PROSITE" id="PS50931">
    <property type="entry name" value="HTH_LYSR"/>
    <property type="match status" value="1"/>
</dbReference>
<dbReference type="PRINTS" id="PR00039">
    <property type="entry name" value="HTHLYSR"/>
</dbReference>
<gene>
    <name evidence="6" type="ORF">SAMN06265380_11199</name>
</gene>
<dbReference type="InterPro" id="IPR005119">
    <property type="entry name" value="LysR_subst-bd"/>
</dbReference>
<dbReference type="PANTHER" id="PTHR30537">
    <property type="entry name" value="HTH-TYPE TRANSCRIPTIONAL REGULATOR"/>
    <property type="match status" value="1"/>
</dbReference>
<dbReference type="Gene3D" id="3.40.190.10">
    <property type="entry name" value="Periplasmic binding protein-like II"/>
    <property type="match status" value="2"/>
</dbReference>
<dbReference type="Proteomes" id="UP000319555">
    <property type="component" value="Unassembled WGS sequence"/>
</dbReference>
<evidence type="ECO:0000256" key="3">
    <source>
        <dbReference type="ARBA" id="ARBA00023125"/>
    </source>
</evidence>
<dbReference type="InterPro" id="IPR036390">
    <property type="entry name" value="WH_DNA-bd_sf"/>
</dbReference>
<evidence type="ECO:0000256" key="4">
    <source>
        <dbReference type="ARBA" id="ARBA00023163"/>
    </source>
</evidence>
<comment type="similarity">
    <text evidence="1">Belongs to the LysR transcriptional regulatory family.</text>
</comment>
<organism evidence="6 7">
    <name type="scientific">Ruegeria faecimaris</name>
    <dbReference type="NCBI Taxonomy" id="686389"/>
    <lineage>
        <taxon>Bacteria</taxon>
        <taxon>Pseudomonadati</taxon>
        <taxon>Pseudomonadota</taxon>
        <taxon>Alphaproteobacteria</taxon>
        <taxon>Rhodobacterales</taxon>
        <taxon>Roseobacteraceae</taxon>
        <taxon>Ruegeria</taxon>
    </lineage>
</organism>
<dbReference type="EMBL" id="FXTE01000011">
    <property type="protein sequence ID" value="SMO84102.1"/>
    <property type="molecule type" value="Genomic_DNA"/>
</dbReference>
<sequence length="309" mass="35248">MSTRRLPHLTWLRAFEASARHLSFTHAAQELNLTQAAISKQVKLLEHYLREPLFERKPRSLVLTKVGAAYLPKVRDGFERLAAGTEEVFGLRRSEVLTVRAPVGYSVNWIAPRLQGFFDCHPDTEVRLVSSVWGDQFDNERFDLDIQYGTGKWPGYKADRLTWEVIKPVCSPILLEGSKAIRKPDDLAHHRLLHVLGYEEGWADWLRYAKARGVNSGQGLQFDTSLLAFEFASRGGGVALARSSMCGVEIERGRLVEPFELEAPLQEAFYLIAPEADRDHPDAQNFREWLIETSENDLENKRIRETYPA</sequence>
<dbReference type="Pfam" id="PF03466">
    <property type="entry name" value="LysR_substrate"/>
    <property type="match status" value="1"/>
</dbReference>
<keyword evidence="4" id="KW-0804">Transcription</keyword>
<name>A0A521EJP8_9RHOB</name>
<dbReference type="Gene3D" id="1.10.10.10">
    <property type="entry name" value="Winged helix-like DNA-binding domain superfamily/Winged helix DNA-binding domain"/>
    <property type="match status" value="1"/>
</dbReference>
<evidence type="ECO:0000259" key="5">
    <source>
        <dbReference type="PROSITE" id="PS50931"/>
    </source>
</evidence>
<dbReference type="Pfam" id="PF00126">
    <property type="entry name" value="HTH_1"/>
    <property type="match status" value="1"/>
</dbReference>
<dbReference type="SUPFAM" id="SSF46785">
    <property type="entry name" value="Winged helix' DNA-binding domain"/>
    <property type="match status" value="1"/>
</dbReference>
<evidence type="ECO:0000256" key="2">
    <source>
        <dbReference type="ARBA" id="ARBA00023015"/>
    </source>
</evidence>